<feature type="DNA-binding region" description="OmpR/PhoB-type" evidence="8">
    <location>
        <begin position="129"/>
        <end position="228"/>
    </location>
</feature>
<evidence type="ECO:0000259" key="10">
    <source>
        <dbReference type="PROSITE" id="PS51755"/>
    </source>
</evidence>
<dbReference type="PROSITE" id="PS50110">
    <property type="entry name" value="RESPONSE_REGULATORY"/>
    <property type="match status" value="1"/>
</dbReference>
<name>A0ABU5CCB6_9BACI</name>
<feature type="domain" description="OmpR/PhoB-type" evidence="10">
    <location>
        <begin position="129"/>
        <end position="228"/>
    </location>
</feature>
<dbReference type="SMART" id="SM00448">
    <property type="entry name" value="REC"/>
    <property type="match status" value="1"/>
</dbReference>
<dbReference type="SMART" id="SM00862">
    <property type="entry name" value="Trans_reg_C"/>
    <property type="match status" value="1"/>
</dbReference>
<dbReference type="InterPro" id="IPR011006">
    <property type="entry name" value="CheY-like_superfamily"/>
</dbReference>
<dbReference type="Proteomes" id="UP001281447">
    <property type="component" value="Unassembled WGS sequence"/>
</dbReference>
<proteinExistence type="predicted"/>
<evidence type="ECO:0000256" key="7">
    <source>
        <dbReference type="PROSITE-ProRule" id="PRU00169"/>
    </source>
</evidence>
<evidence type="ECO:0000256" key="5">
    <source>
        <dbReference type="ARBA" id="ARBA00023125"/>
    </source>
</evidence>
<evidence type="ECO:0000313" key="11">
    <source>
        <dbReference type="EMBL" id="MDY0396957.1"/>
    </source>
</evidence>
<dbReference type="SUPFAM" id="SSF52172">
    <property type="entry name" value="CheY-like"/>
    <property type="match status" value="1"/>
</dbReference>
<evidence type="ECO:0000256" key="2">
    <source>
        <dbReference type="ARBA" id="ARBA00022553"/>
    </source>
</evidence>
<dbReference type="Pfam" id="PF00486">
    <property type="entry name" value="Trans_reg_C"/>
    <property type="match status" value="1"/>
</dbReference>
<dbReference type="InterPro" id="IPR016032">
    <property type="entry name" value="Sig_transdc_resp-reg_C-effctor"/>
</dbReference>
<keyword evidence="5 8" id="KW-0238">DNA-binding</keyword>
<dbReference type="Gene3D" id="3.40.50.2300">
    <property type="match status" value="1"/>
</dbReference>
<dbReference type="CDD" id="cd00383">
    <property type="entry name" value="trans_reg_C"/>
    <property type="match status" value="1"/>
</dbReference>
<evidence type="ECO:0000256" key="6">
    <source>
        <dbReference type="ARBA" id="ARBA00023163"/>
    </source>
</evidence>
<comment type="subcellular location">
    <subcellularLocation>
        <location evidence="1">Cytoplasm</location>
    </subcellularLocation>
</comment>
<evidence type="ECO:0000313" key="12">
    <source>
        <dbReference type="Proteomes" id="UP001281447"/>
    </source>
</evidence>
<keyword evidence="6" id="KW-0804">Transcription</keyword>
<dbReference type="InterPro" id="IPR039420">
    <property type="entry name" value="WalR-like"/>
</dbReference>
<dbReference type="RefSeq" id="WP_390357154.1">
    <property type="nucleotide sequence ID" value="NZ_JBHUIZ010000014.1"/>
</dbReference>
<keyword evidence="3" id="KW-0902">Two-component regulatory system</keyword>
<dbReference type="SUPFAM" id="SSF46894">
    <property type="entry name" value="C-terminal effector domain of the bipartite response regulators"/>
    <property type="match status" value="1"/>
</dbReference>
<comment type="caution">
    <text evidence="11">The sequence shown here is derived from an EMBL/GenBank/DDBJ whole genome shotgun (WGS) entry which is preliminary data.</text>
</comment>
<dbReference type="Gene3D" id="1.10.10.10">
    <property type="entry name" value="Winged helix-like DNA-binding domain superfamily/Winged helix DNA-binding domain"/>
    <property type="match status" value="1"/>
</dbReference>
<dbReference type="Pfam" id="PF00072">
    <property type="entry name" value="Response_reg"/>
    <property type="match status" value="1"/>
</dbReference>
<dbReference type="InterPro" id="IPR001867">
    <property type="entry name" value="OmpR/PhoB-type_DNA-bd"/>
</dbReference>
<feature type="modified residue" description="4-aspartylphosphate" evidence="7">
    <location>
        <position position="53"/>
    </location>
</feature>
<evidence type="ECO:0000256" key="8">
    <source>
        <dbReference type="PROSITE-ProRule" id="PRU01091"/>
    </source>
</evidence>
<protein>
    <submittedName>
        <fullName evidence="11">Response regulator transcription factor</fullName>
    </submittedName>
</protein>
<gene>
    <name evidence="11" type="ORF">RWE15_25040</name>
</gene>
<keyword evidence="4" id="KW-0805">Transcription regulation</keyword>
<dbReference type="InterPro" id="IPR001789">
    <property type="entry name" value="Sig_transdc_resp-reg_receiver"/>
</dbReference>
<feature type="domain" description="Response regulatory" evidence="9">
    <location>
        <begin position="4"/>
        <end position="118"/>
    </location>
</feature>
<evidence type="ECO:0000259" key="9">
    <source>
        <dbReference type="PROSITE" id="PS50110"/>
    </source>
</evidence>
<dbReference type="Gene3D" id="6.10.250.690">
    <property type="match status" value="1"/>
</dbReference>
<keyword evidence="12" id="KW-1185">Reference proteome</keyword>
<dbReference type="EMBL" id="JAWDIP010000004">
    <property type="protein sequence ID" value="MDY0396957.1"/>
    <property type="molecule type" value="Genomic_DNA"/>
</dbReference>
<evidence type="ECO:0000256" key="3">
    <source>
        <dbReference type="ARBA" id="ARBA00023012"/>
    </source>
</evidence>
<accession>A0ABU5CCB6</accession>
<reference evidence="11 12" key="1">
    <citation type="submission" date="2023-10" db="EMBL/GenBank/DDBJ databases">
        <title>Virgibacillus halophilus 5B73C genome.</title>
        <authorList>
            <person name="Miliotis G."/>
            <person name="Sengupta P."/>
            <person name="Hameed A."/>
            <person name="Chuvochina M."/>
            <person name="Mcdonagh F."/>
            <person name="Simpson A.C."/>
            <person name="Singh N.K."/>
            <person name="Rekha P.D."/>
            <person name="Raman K."/>
            <person name="Hugenholtz P."/>
            <person name="Venkateswaran K."/>
        </authorList>
    </citation>
    <scope>NUCLEOTIDE SEQUENCE [LARGE SCALE GENOMIC DNA]</scope>
    <source>
        <strain evidence="11 12">5B73C</strain>
    </source>
</reference>
<organism evidence="11 12">
    <name type="scientific">Tigheibacillus halophilus</name>
    <dbReference type="NCBI Taxonomy" id="361280"/>
    <lineage>
        <taxon>Bacteria</taxon>
        <taxon>Bacillati</taxon>
        <taxon>Bacillota</taxon>
        <taxon>Bacilli</taxon>
        <taxon>Bacillales</taxon>
        <taxon>Bacillaceae</taxon>
        <taxon>Tigheibacillus</taxon>
    </lineage>
</organism>
<sequence>MAGKILVVDDESSIVTLLAFHIEKAGYAVDKAYDGLQALERAESEKYDLVVLDLMLPKISGLEVCKYLRKHDNDVPILMLTAKGEEADKIGGLDLGADDYMTKPFSPKEVVARINAVLRRTRKEDTIPKESIRVGPICIYPERFEAVKGDKVITFTRKEFELLYYLAKHRGVVLSRERLLLAVWNYDFVGDSRIVDVHISRLREKLEMDSKNPQYIKTIRGLGYKLEDAAS</sequence>
<keyword evidence="2 7" id="KW-0597">Phosphoprotein</keyword>
<dbReference type="PANTHER" id="PTHR48111">
    <property type="entry name" value="REGULATOR OF RPOS"/>
    <property type="match status" value="1"/>
</dbReference>
<dbReference type="PANTHER" id="PTHR48111:SF73">
    <property type="entry name" value="ALKALINE PHOSPHATASE SYNTHESIS TRANSCRIPTIONAL REGULATORY PROTEIN PHOP"/>
    <property type="match status" value="1"/>
</dbReference>
<evidence type="ECO:0000256" key="4">
    <source>
        <dbReference type="ARBA" id="ARBA00023015"/>
    </source>
</evidence>
<dbReference type="PROSITE" id="PS51755">
    <property type="entry name" value="OMPR_PHOB"/>
    <property type="match status" value="1"/>
</dbReference>
<dbReference type="InterPro" id="IPR036388">
    <property type="entry name" value="WH-like_DNA-bd_sf"/>
</dbReference>
<evidence type="ECO:0000256" key="1">
    <source>
        <dbReference type="ARBA" id="ARBA00004496"/>
    </source>
</evidence>